<dbReference type="Gene3D" id="3.40.190.10">
    <property type="entry name" value="Periplasmic binding protein-like II"/>
    <property type="match status" value="2"/>
</dbReference>
<dbReference type="AlphaFoldDB" id="A0A840Q4T0"/>
<evidence type="ECO:0000256" key="1">
    <source>
        <dbReference type="SAM" id="Phobius"/>
    </source>
</evidence>
<evidence type="ECO:0000313" key="2">
    <source>
        <dbReference type="EMBL" id="MBB5155486.1"/>
    </source>
</evidence>
<evidence type="ECO:0000313" key="3">
    <source>
        <dbReference type="Proteomes" id="UP000584374"/>
    </source>
</evidence>
<keyword evidence="1" id="KW-0472">Membrane</keyword>
<protein>
    <recommendedName>
        <fullName evidence="4">PBP domain-containing protein</fullName>
    </recommendedName>
</protein>
<keyword evidence="1" id="KW-0812">Transmembrane</keyword>
<organism evidence="2 3">
    <name type="scientific">Saccharopolyspora phatthalungensis</name>
    <dbReference type="NCBI Taxonomy" id="664693"/>
    <lineage>
        <taxon>Bacteria</taxon>
        <taxon>Bacillati</taxon>
        <taxon>Actinomycetota</taxon>
        <taxon>Actinomycetes</taxon>
        <taxon>Pseudonocardiales</taxon>
        <taxon>Pseudonocardiaceae</taxon>
        <taxon>Saccharopolyspora</taxon>
    </lineage>
</organism>
<feature type="transmembrane region" description="Helical" evidence="1">
    <location>
        <begin position="20"/>
        <end position="39"/>
    </location>
</feature>
<keyword evidence="1" id="KW-1133">Transmembrane helix</keyword>
<dbReference type="Proteomes" id="UP000584374">
    <property type="component" value="Unassembled WGS sequence"/>
</dbReference>
<evidence type="ECO:0008006" key="4">
    <source>
        <dbReference type="Google" id="ProtNLM"/>
    </source>
</evidence>
<accession>A0A840Q4T0</accession>
<dbReference type="RefSeq" id="WP_184726813.1">
    <property type="nucleotide sequence ID" value="NZ_JACHIW010000001.1"/>
</dbReference>
<reference evidence="2 3" key="1">
    <citation type="submission" date="2020-08" db="EMBL/GenBank/DDBJ databases">
        <title>Sequencing the genomes of 1000 actinobacteria strains.</title>
        <authorList>
            <person name="Klenk H.-P."/>
        </authorList>
    </citation>
    <scope>NUCLEOTIDE SEQUENCE [LARGE SCALE GENOMIC DNA]</scope>
    <source>
        <strain evidence="2 3">DSM 45584</strain>
    </source>
</reference>
<sequence>MSVVSWGETVQALAALFGDHVGSSVLAVLAVVTIAAPVVDRFIIRRKRLHYRVLYNSKIGLSPIELHDGEVPPADPQLIRIARLVDRMSIVIIRIRNTGSFGTVRERLAQRLAGAKTTRCERTETQDAIAAIAATPGAIGYADAPAASRTIAEGRTLEIVELDGQYPEESSALHGYRFKTVEYLYTKGNPSEGSLLDRFIDYLGSDTGRAELRDGGYAPCIGRDGLLHPLCRGS</sequence>
<keyword evidence="3" id="KW-1185">Reference proteome</keyword>
<gene>
    <name evidence="2" type="ORF">BJ970_003020</name>
</gene>
<proteinExistence type="predicted"/>
<dbReference type="SUPFAM" id="SSF53850">
    <property type="entry name" value="Periplasmic binding protein-like II"/>
    <property type="match status" value="1"/>
</dbReference>
<dbReference type="EMBL" id="JACHIW010000001">
    <property type="protein sequence ID" value="MBB5155486.1"/>
    <property type="molecule type" value="Genomic_DNA"/>
</dbReference>
<name>A0A840Q4T0_9PSEU</name>
<comment type="caution">
    <text evidence="2">The sequence shown here is derived from an EMBL/GenBank/DDBJ whole genome shotgun (WGS) entry which is preliminary data.</text>
</comment>